<dbReference type="Proteomes" id="UP001149074">
    <property type="component" value="Unassembled WGS sequence"/>
</dbReference>
<dbReference type="Pfam" id="PF23562">
    <property type="entry name" value="AMP-binding_C_3"/>
    <property type="match status" value="1"/>
</dbReference>
<dbReference type="EMBL" id="JAPQKI010000009">
    <property type="protein sequence ID" value="KAJ5089622.1"/>
    <property type="molecule type" value="Genomic_DNA"/>
</dbReference>
<dbReference type="OrthoDB" id="429813at2759"/>
<comment type="caution">
    <text evidence="1">The sequence shown here is derived from an EMBL/GenBank/DDBJ whole genome shotgun (WGS) entry which is preliminary data.</text>
</comment>
<evidence type="ECO:0000313" key="1">
    <source>
        <dbReference type="EMBL" id="KAJ5089622.1"/>
    </source>
</evidence>
<sequence length="309" mass="34426">MSCGLKKIQEGWVFNNPEWEACSSNQIEYLLVKEIVGMACALFFTCFLETTLVVGPPVLPTPKLVGDVLNHGKVDVTILSPAIIEEQCRTPGGLESLRKTKSVYYAGALLASKAGDLLISHTHVIPPIGSSEAGGYLTTGNDLPDSWAYVRFLEPAGAVFEHRFDDLYELIFVRQPDYSTQIIFYLYPERDGYETKGLWTEHPTQKGLWKIIGRADDHSALIGGHGYEGPVLLIDLYPGPMEDDHASFIASLQPNIDNVNRQVHSAVKLRADRIIMAKKKKPFFRTAKGTVGRIQTLRLYKEEIAAIFE</sequence>
<evidence type="ECO:0000313" key="2">
    <source>
        <dbReference type="Proteomes" id="UP001149074"/>
    </source>
</evidence>
<dbReference type="InterPro" id="IPR042099">
    <property type="entry name" value="ANL_N_sf"/>
</dbReference>
<dbReference type="GeneID" id="81359777"/>
<organism evidence="1 2">
    <name type="scientific">Penicillium argentinense</name>
    <dbReference type="NCBI Taxonomy" id="1131581"/>
    <lineage>
        <taxon>Eukaryota</taxon>
        <taxon>Fungi</taxon>
        <taxon>Dikarya</taxon>
        <taxon>Ascomycota</taxon>
        <taxon>Pezizomycotina</taxon>
        <taxon>Eurotiomycetes</taxon>
        <taxon>Eurotiomycetidae</taxon>
        <taxon>Eurotiales</taxon>
        <taxon>Aspergillaceae</taxon>
        <taxon>Penicillium</taxon>
    </lineage>
</organism>
<protein>
    <submittedName>
        <fullName evidence="1">AMP-binding enzyme</fullName>
    </submittedName>
</protein>
<accession>A0A9W9EX69</accession>
<reference evidence="1" key="1">
    <citation type="submission" date="2022-11" db="EMBL/GenBank/DDBJ databases">
        <authorList>
            <person name="Petersen C."/>
        </authorList>
    </citation>
    <scope>NUCLEOTIDE SEQUENCE</scope>
    <source>
        <strain evidence="1">IBT 30761</strain>
    </source>
</reference>
<dbReference type="RefSeq" id="XP_056471604.1">
    <property type="nucleotide sequence ID" value="XM_056620798.1"/>
</dbReference>
<dbReference type="AlphaFoldDB" id="A0A9W9EX69"/>
<name>A0A9W9EX69_9EURO</name>
<dbReference type="SUPFAM" id="SSF56801">
    <property type="entry name" value="Acetyl-CoA synthetase-like"/>
    <property type="match status" value="1"/>
</dbReference>
<reference evidence="1" key="2">
    <citation type="journal article" date="2023" name="IMA Fungus">
        <title>Comparative genomic study of the Penicillium genus elucidates a diverse pangenome and 15 lateral gene transfer events.</title>
        <authorList>
            <person name="Petersen C."/>
            <person name="Sorensen T."/>
            <person name="Nielsen M.R."/>
            <person name="Sondergaard T.E."/>
            <person name="Sorensen J.L."/>
            <person name="Fitzpatrick D.A."/>
            <person name="Frisvad J.C."/>
            <person name="Nielsen K.L."/>
        </authorList>
    </citation>
    <scope>NUCLEOTIDE SEQUENCE</scope>
    <source>
        <strain evidence="1">IBT 30761</strain>
    </source>
</reference>
<keyword evidence="2" id="KW-1185">Reference proteome</keyword>
<proteinExistence type="predicted"/>
<dbReference type="Gene3D" id="3.40.50.12780">
    <property type="entry name" value="N-terminal domain of ligase-like"/>
    <property type="match status" value="1"/>
</dbReference>
<gene>
    <name evidence="1" type="ORF">N7532_008306</name>
</gene>